<reference evidence="8" key="1">
    <citation type="submission" date="2020-11" db="EMBL/GenBank/DDBJ databases">
        <authorList>
            <person name="Tran Van P."/>
        </authorList>
    </citation>
    <scope>NUCLEOTIDE SEQUENCE</scope>
</reference>
<comment type="subcellular location">
    <subcellularLocation>
        <location evidence="1">Membrane</location>
        <topology evidence="1">Multi-pass membrane protein</topology>
    </subcellularLocation>
</comment>
<keyword evidence="4 6" id="KW-1133">Transmembrane helix</keyword>
<dbReference type="Pfam" id="PF12832">
    <property type="entry name" value="MFS_1_like"/>
    <property type="match status" value="1"/>
</dbReference>
<dbReference type="InterPro" id="IPR024989">
    <property type="entry name" value="MFS_assoc_dom"/>
</dbReference>
<feature type="transmembrane region" description="Helical" evidence="6">
    <location>
        <begin position="379"/>
        <end position="397"/>
    </location>
</feature>
<dbReference type="InterPro" id="IPR036259">
    <property type="entry name" value="MFS_trans_sf"/>
</dbReference>
<dbReference type="SUPFAM" id="SSF103473">
    <property type="entry name" value="MFS general substrate transporter"/>
    <property type="match status" value="2"/>
</dbReference>
<dbReference type="Proteomes" id="UP000728032">
    <property type="component" value="Unassembled WGS sequence"/>
</dbReference>
<feature type="transmembrane region" description="Helical" evidence="6">
    <location>
        <begin position="91"/>
        <end position="114"/>
    </location>
</feature>
<sequence>FLAAPFWSSLADRFHKSKLFLLFSLVCWIVFTFSLAFIRPPASACVIFNETHHILFTPYSDYNSPDTTSEPDISENSANIDAKLHAIHKRILLLIFYTIFLIRPFVEFLAAPFWSSLADRFHKSKLFLLFSLVCWIVFTFSLAFIRPPASACVIFNETHHILFTPYSDYNSPDTTSEPDISENSANIDAKLHAIHKRSAEDNKEEENEWIRKWGSKHKPPPTHIVGKSPLTVEYTLNYNQEKHVSYVSPPFSTIVYKLDDVKEVFFLLLLLILLGEFFSAPAITLADSATLSYLDDVKEVFFLLLLLILLGEFFSAPAITLADSATLSYLGENTDNYGQQRMFGSFGWGITMFFVGMALDNSTKFTDHPCGAHIGERNYVTCFTIFAFLMACALIAATQFRFDYEANYQSSNTDDIQMKPYDYDTSQAKPWLNTAPPINKPPEMAAHDRKMEFMDNWKSLKSAVFAQRTRQLPQWVSVIKSLATLRQAAFLLVTWFMGFGIGLVFTFLFWHLQDLGGTPTLFGVASVINHISEICAYFYSYSLIKTYGHTKV</sequence>
<proteinExistence type="inferred from homology"/>
<evidence type="ECO:0000256" key="3">
    <source>
        <dbReference type="ARBA" id="ARBA00022692"/>
    </source>
</evidence>
<dbReference type="PANTHER" id="PTHR16172:SF2">
    <property type="entry name" value="MAJOR FACILITATOR SUPERFAMILY DOMAIN-CONTAINING PROTEIN 6"/>
    <property type="match status" value="1"/>
</dbReference>
<feature type="transmembrane region" description="Helical" evidence="6">
    <location>
        <begin position="264"/>
        <end position="285"/>
    </location>
</feature>
<feature type="transmembrane region" description="Helical" evidence="6">
    <location>
        <begin position="522"/>
        <end position="544"/>
    </location>
</feature>
<feature type="transmembrane region" description="Helical" evidence="6">
    <location>
        <begin position="20"/>
        <end position="38"/>
    </location>
</feature>
<dbReference type="EMBL" id="OC930103">
    <property type="protein sequence ID" value="CAD7658562.1"/>
    <property type="molecule type" value="Genomic_DNA"/>
</dbReference>
<evidence type="ECO:0000256" key="4">
    <source>
        <dbReference type="ARBA" id="ARBA00022989"/>
    </source>
</evidence>
<feature type="domain" description="Major facilitator superfamily associated" evidence="7">
    <location>
        <begin position="298"/>
        <end position="552"/>
    </location>
</feature>
<comment type="similarity">
    <text evidence="2">Belongs to the major facilitator superfamily. MFSD6 family.</text>
</comment>
<dbReference type="InterPro" id="IPR051717">
    <property type="entry name" value="MFS_MFSD6"/>
</dbReference>
<name>A0A7R9QUS0_9ACAR</name>
<dbReference type="GO" id="GO:0016020">
    <property type="term" value="C:membrane"/>
    <property type="evidence" value="ECO:0007669"/>
    <property type="project" value="UniProtKB-SubCell"/>
</dbReference>
<feature type="transmembrane region" description="Helical" evidence="6">
    <location>
        <begin position="489"/>
        <end position="510"/>
    </location>
</feature>
<dbReference type="PANTHER" id="PTHR16172">
    <property type="entry name" value="MAJOR FACILITATOR SUPERFAMILY DOMAIN-CONTAINING PROTEIN 6-LIKE"/>
    <property type="match status" value="1"/>
</dbReference>
<gene>
    <name evidence="8" type="ORF">ONB1V03_LOCUS15183</name>
</gene>
<keyword evidence="3 6" id="KW-0812">Transmembrane</keyword>
<evidence type="ECO:0000259" key="7">
    <source>
        <dbReference type="Pfam" id="PF12832"/>
    </source>
</evidence>
<feature type="non-terminal residue" evidence="8">
    <location>
        <position position="552"/>
    </location>
</feature>
<feature type="transmembrane region" description="Helical" evidence="6">
    <location>
        <begin position="342"/>
        <end position="359"/>
    </location>
</feature>
<evidence type="ECO:0000256" key="5">
    <source>
        <dbReference type="ARBA" id="ARBA00023136"/>
    </source>
</evidence>
<protein>
    <recommendedName>
        <fullName evidence="7">Major facilitator superfamily associated domain-containing protein</fullName>
    </recommendedName>
</protein>
<dbReference type="Gene3D" id="1.20.1250.20">
    <property type="entry name" value="MFS general substrate transporter like domains"/>
    <property type="match status" value="1"/>
</dbReference>
<keyword evidence="5 6" id="KW-0472">Membrane</keyword>
<organism evidence="8">
    <name type="scientific">Oppiella nova</name>
    <dbReference type="NCBI Taxonomy" id="334625"/>
    <lineage>
        <taxon>Eukaryota</taxon>
        <taxon>Metazoa</taxon>
        <taxon>Ecdysozoa</taxon>
        <taxon>Arthropoda</taxon>
        <taxon>Chelicerata</taxon>
        <taxon>Arachnida</taxon>
        <taxon>Acari</taxon>
        <taxon>Acariformes</taxon>
        <taxon>Sarcoptiformes</taxon>
        <taxon>Oribatida</taxon>
        <taxon>Brachypylina</taxon>
        <taxon>Oppioidea</taxon>
        <taxon>Oppiidae</taxon>
        <taxon>Oppiella</taxon>
    </lineage>
</organism>
<dbReference type="AlphaFoldDB" id="A0A7R9QUS0"/>
<feature type="transmembrane region" description="Helical" evidence="6">
    <location>
        <begin position="300"/>
        <end position="321"/>
    </location>
</feature>
<dbReference type="EMBL" id="CAJPVJ010015278">
    <property type="protein sequence ID" value="CAG2175748.1"/>
    <property type="molecule type" value="Genomic_DNA"/>
</dbReference>
<feature type="transmembrane region" description="Helical" evidence="6">
    <location>
        <begin position="126"/>
        <end position="145"/>
    </location>
</feature>
<evidence type="ECO:0000313" key="8">
    <source>
        <dbReference type="EMBL" id="CAD7658562.1"/>
    </source>
</evidence>
<evidence type="ECO:0000256" key="6">
    <source>
        <dbReference type="SAM" id="Phobius"/>
    </source>
</evidence>
<evidence type="ECO:0000256" key="2">
    <source>
        <dbReference type="ARBA" id="ARBA00005241"/>
    </source>
</evidence>
<evidence type="ECO:0000313" key="9">
    <source>
        <dbReference type="Proteomes" id="UP000728032"/>
    </source>
</evidence>
<dbReference type="OrthoDB" id="5989317at2759"/>
<feature type="non-terminal residue" evidence="8">
    <location>
        <position position="1"/>
    </location>
</feature>
<evidence type="ECO:0000256" key="1">
    <source>
        <dbReference type="ARBA" id="ARBA00004141"/>
    </source>
</evidence>
<keyword evidence="9" id="KW-1185">Reference proteome</keyword>
<accession>A0A7R9QUS0</accession>